<protein>
    <recommendedName>
        <fullName evidence="3">DUF4157 domain-containing protein</fullName>
    </recommendedName>
</protein>
<gene>
    <name evidence="1" type="ORF">C482_05251</name>
</gene>
<comment type="caution">
    <text evidence="1">The sequence shown here is derived from an EMBL/GenBank/DDBJ whole genome shotgun (WGS) entry which is preliminary data.</text>
</comment>
<dbReference type="STRING" id="1227492.C482_05251"/>
<evidence type="ECO:0000313" key="2">
    <source>
        <dbReference type="Proteomes" id="UP000011693"/>
    </source>
</evidence>
<dbReference type="Proteomes" id="UP000011693">
    <property type="component" value="Unassembled WGS sequence"/>
</dbReference>
<reference evidence="1 2" key="1">
    <citation type="journal article" date="2014" name="PLoS Genet.">
        <title>Phylogenetically driven sequencing of extremely halophilic archaea reveals strategies for static and dynamic osmo-response.</title>
        <authorList>
            <person name="Becker E.A."/>
            <person name="Seitzer P.M."/>
            <person name="Tritt A."/>
            <person name="Larsen D."/>
            <person name="Krusor M."/>
            <person name="Yao A.I."/>
            <person name="Wu D."/>
            <person name="Madern D."/>
            <person name="Eisen J.A."/>
            <person name="Darling A.E."/>
            <person name="Facciotti M.T."/>
        </authorList>
    </citation>
    <scope>NUCLEOTIDE SEQUENCE [LARGE SCALE GENOMIC DNA]</scope>
    <source>
        <strain evidence="1 2">JCM 10990</strain>
    </source>
</reference>
<proteinExistence type="predicted"/>
<dbReference type="EMBL" id="AOIN01000036">
    <property type="protein sequence ID" value="ELZ02747.1"/>
    <property type="molecule type" value="Genomic_DNA"/>
</dbReference>
<evidence type="ECO:0000313" key="1">
    <source>
        <dbReference type="EMBL" id="ELZ02747.1"/>
    </source>
</evidence>
<sequence>MDADFSNVRIHTGEKAAEAAEQAFAGEDSVVVTGLVLGQLAVLSDRFLDGVVRGDWRVSLERESRPFGGVRSHQSVNILTFFTIA</sequence>
<keyword evidence="2" id="KW-1185">Reference proteome</keyword>
<evidence type="ECO:0008006" key="3">
    <source>
        <dbReference type="Google" id="ProtNLM"/>
    </source>
</evidence>
<name>M0AWP1_9EURY</name>
<dbReference type="AlphaFoldDB" id="M0AWP1"/>
<accession>M0AWP1</accession>
<organism evidence="1 2">
    <name type="scientific">Natrialba chahannaoensis JCM 10990</name>
    <dbReference type="NCBI Taxonomy" id="1227492"/>
    <lineage>
        <taxon>Archaea</taxon>
        <taxon>Methanobacteriati</taxon>
        <taxon>Methanobacteriota</taxon>
        <taxon>Stenosarchaea group</taxon>
        <taxon>Halobacteria</taxon>
        <taxon>Halobacteriales</taxon>
        <taxon>Natrialbaceae</taxon>
        <taxon>Natrialba</taxon>
    </lineage>
</organism>